<evidence type="ECO:0000313" key="3">
    <source>
        <dbReference type="RefSeq" id="XP_031432457.1"/>
    </source>
</evidence>
<name>A0A6P8GA58_CLUHA</name>
<keyword evidence="2" id="KW-1185">Reference proteome</keyword>
<evidence type="ECO:0000256" key="1">
    <source>
        <dbReference type="SAM" id="Phobius"/>
    </source>
</evidence>
<feature type="transmembrane region" description="Helical" evidence="1">
    <location>
        <begin position="200"/>
        <end position="227"/>
    </location>
</feature>
<dbReference type="Proteomes" id="UP000515152">
    <property type="component" value="Chromosome 11"/>
</dbReference>
<evidence type="ECO:0000313" key="2">
    <source>
        <dbReference type="Proteomes" id="UP000515152"/>
    </source>
</evidence>
<dbReference type="KEGG" id="char:105901679"/>
<dbReference type="AlphaFoldDB" id="A0A6P8GA58"/>
<proteinExistence type="predicted"/>
<organism evidence="2 3">
    <name type="scientific">Clupea harengus</name>
    <name type="common">Atlantic herring</name>
    <dbReference type="NCBI Taxonomy" id="7950"/>
    <lineage>
        <taxon>Eukaryota</taxon>
        <taxon>Metazoa</taxon>
        <taxon>Chordata</taxon>
        <taxon>Craniata</taxon>
        <taxon>Vertebrata</taxon>
        <taxon>Euteleostomi</taxon>
        <taxon>Actinopterygii</taxon>
        <taxon>Neopterygii</taxon>
        <taxon>Teleostei</taxon>
        <taxon>Clupei</taxon>
        <taxon>Clupeiformes</taxon>
        <taxon>Clupeoidei</taxon>
        <taxon>Clupeidae</taxon>
        <taxon>Clupea</taxon>
    </lineage>
</organism>
<keyword evidence="1" id="KW-0472">Membrane</keyword>
<reference evidence="3" key="1">
    <citation type="submission" date="2025-08" db="UniProtKB">
        <authorList>
            <consortium name="RefSeq"/>
        </authorList>
    </citation>
    <scope>IDENTIFICATION</scope>
</reference>
<dbReference type="OrthoDB" id="10592218at2759"/>
<protein>
    <submittedName>
        <fullName evidence="3">Uncharacterized protein LOC105901679 isoform X1</fullName>
    </submittedName>
</protein>
<gene>
    <name evidence="3" type="primary">LOC105901679</name>
</gene>
<dbReference type="GeneID" id="105901679"/>
<keyword evidence="1" id="KW-1133">Transmembrane helix</keyword>
<keyword evidence="1" id="KW-0812">Transmembrane</keyword>
<dbReference type="RefSeq" id="XP_031432457.1">
    <property type="nucleotide sequence ID" value="XM_031576597.2"/>
</dbReference>
<accession>A0A6P8GA58</accession>
<sequence>MHRDKSYYKLIEVLGRSEKKITYLSEVGLSSFLPDEDFLAITESGNIDATVAEYSGITKGKRDDIFALLVYVFSQLSAAPVTLHCEGKVQLNGSYGFTLQPIITDLLKDPSCEVQLITENTVRAIYEKGNVPAYLSSPVLKATMHHFTLSNCPNSVTLDVDCPHRQKVPRTVHCHCSVQSITSTSTPLTSVSKADNTNSVVSGVAIGLGLGLVGVAAIAIAITWFIFKHRYVRMKHSLRCSQGESNFMSLNCLLIVIVFPSLCYCYLLTARRGMMSS</sequence>
<feature type="transmembrane region" description="Helical" evidence="1">
    <location>
        <begin position="247"/>
        <end position="267"/>
    </location>
</feature>